<evidence type="ECO:0000313" key="1">
    <source>
        <dbReference type="EMBL" id="KJV78718.1"/>
    </source>
</evidence>
<dbReference type="SUPFAM" id="SSF47598">
    <property type="entry name" value="Ribbon-helix-helix"/>
    <property type="match status" value="1"/>
</dbReference>
<protein>
    <submittedName>
        <fullName evidence="1">Uncharacterized protein</fullName>
    </submittedName>
</protein>
<comment type="caution">
    <text evidence="1">The sequence shown here is derived from an EMBL/GenBank/DDBJ whole genome shotgun (WGS) entry which is preliminary data.</text>
</comment>
<reference evidence="1 2" key="1">
    <citation type="submission" date="2015-01" db="EMBL/GenBank/DDBJ databases">
        <title>Genome Sequencing of Rickettsiales.</title>
        <authorList>
            <person name="Daugherty S.C."/>
            <person name="Su Q."/>
            <person name="Abolude K."/>
            <person name="Beier-Sexton M."/>
            <person name="Carlyon J.A."/>
            <person name="Carter R."/>
            <person name="Day N.P."/>
            <person name="Dumler S.J."/>
            <person name="Dyachenko V."/>
            <person name="Godinez A."/>
            <person name="Kurtti T.J."/>
            <person name="Lichay M."/>
            <person name="Mullins K.E."/>
            <person name="Ott S."/>
            <person name="Pappas-Brown V."/>
            <person name="Paris D.H."/>
            <person name="Patel P."/>
            <person name="Richards A.L."/>
            <person name="Sadzewicz L."/>
            <person name="Sears K."/>
            <person name="Seidman D."/>
            <person name="Sengamalay N."/>
            <person name="Stenos J."/>
            <person name="Tallon L.J."/>
            <person name="Vincent G."/>
            <person name="Fraser C.M."/>
            <person name="Munderloh U."/>
            <person name="Dunning-Hotopp J.C."/>
        </authorList>
    </citation>
    <scope>NUCLEOTIDE SEQUENCE [LARGE SCALE GENOMIC DNA]</scope>
    <source>
        <strain evidence="1 2">Ect</strain>
    </source>
</reference>
<gene>
    <name evidence="1" type="ORF">RMAECT_1580</name>
</gene>
<dbReference type="InterPro" id="IPR046257">
    <property type="entry name" value="DUF6290"/>
</dbReference>
<dbReference type="GO" id="GO:0006355">
    <property type="term" value="P:regulation of DNA-templated transcription"/>
    <property type="evidence" value="ECO:0007669"/>
    <property type="project" value="InterPro"/>
</dbReference>
<accession>A0A0F3PEK4</accession>
<dbReference type="EMBL" id="LAOC01000001">
    <property type="protein sequence ID" value="KJV78718.1"/>
    <property type="molecule type" value="Genomic_DNA"/>
</dbReference>
<dbReference type="InterPro" id="IPR010985">
    <property type="entry name" value="Ribbon_hlx_hlx"/>
</dbReference>
<dbReference type="Pfam" id="PF19807">
    <property type="entry name" value="DUF6290"/>
    <property type="match status" value="1"/>
</dbReference>
<dbReference type="Proteomes" id="UP000033591">
    <property type="component" value="Unassembled WGS sequence"/>
</dbReference>
<proteinExistence type="predicted"/>
<evidence type="ECO:0000313" key="2">
    <source>
        <dbReference type="Proteomes" id="UP000033591"/>
    </source>
</evidence>
<dbReference type="RefSeq" id="WP_011271280.1">
    <property type="nucleotide sequence ID" value="NZ_LAOC01000001.1"/>
</dbReference>
<name>A0A0F3PEK4_RICRH</name>
<dbReference type="AlphaFoldDB" id="A0A0F3PEK4"/>
<sequence>MAIFMTVITTRISNELDIILSNVAKEIDRPKGYIIRKAIESYIEEKADLLIALSRIEKGEEVISLEDIKKKYGLED</sequence>
<dbReference type="PATRIC" id="fig|1359199.3.peg.1564"/>
<organism evidence="1 2">
    <name type="scientific">Rickettsia rhipicephali str. Ect</name>
    <dbReference type="NCBI Taxonomy" id="1359199"/>
    <lineage>
        <taxon>Bacteria</taxon>
        <taxon>Pseudomonadati</taxon>
        <taxon>Pseudomonadota</taxon>
        <taxon>Alphaproteobacteria</taxon>
        <taxon>Rickettsiales</taxon>
        <taxon>Rickettsiaceae</taxon>
        <taxon>Rickettsieae</taxon>
        <taxon>Rickettsia</taxon>
        <taxon>spotted fever group</taxon>
    </lineage>
</organism>